<gene>
    <name evidence="1" type="ORF">HXZ27_21685</name>
</gene>
<sequence length="153" mass="16818">MNSRSDAGRWDDVPLSPTPLTGDEYVELTENGWGALIGWYAGPARLIRVPDQVEAHTTRVSCSSPAGDKQYSRPRTHEEQVDIDADINDYLHDCGAPARPAGYRWFLRLPGGYGQDRLWADLNAALPSSAIHPADIAPRISEVVQGIYTDSGR</sequence>
<name>A0A7H8XNE7_9ACTN</name>
<dbReference type="InterPro" id="IPR046000">
    <property type="entry name" value="DUF5956"/>
</dbReference>
<dbReference type="EMBL" id="CP058322">
    <property type="protein sequence ID" value="QLD26503.1"/>
    <property type="molecule type" value="Genomic_DNA"/>
</dbReference>
<dbReference type="AlphaFoldDB" id="A0A7H8XNE7"/>
<dbReference type="Proteomes" id="UP000509335">
    <property type="component" value="Chromosome"/>
</dbReference>
<organism evidence="1 2">
    <name type="scientific">Micromonospora carbonacea</name>
    <dbReference type="NCBI Taxonomy" id="47853"/>
    <lineage>
        <taxon>Bacteria</taxon>
        <taxon>Bacillati</taxon>
        <taxon>Actinomycetota</taxon>
        <taxon>Actinomycetes</taxon>
        <taxon>Micromonosporales</taxon>
        <taxon>Micromonosporaceae</taxon>
        <taxon>Micromonospora</taxon>
    </lineage>
</organism>
<dbReference type="KEGG" id="mcab:HXZ27_21685"/>
<dbReference type="Pfam" id="PF19381">
    <property type="entry name" value="DUF5956"/>
    <property type="match status" value="1"/>
</dbReference>
<evidence type="ECO:0000313" key="2">
    <source>
        <dbReference type="Proteomes" id="UP000509335"/>
    </source>
</evidence>
<proteinExistence type="predicted"/>
<evidence type="ECO:0000313" key="1">
    <source>
        <dbReference type="EMBL" id="QLD26503.1"/>
    </source>
</evidence>
<accession>A0A7H8XNE7</accession>
<reference evidence="1 2" key="1">
    <citation type="submission" date="2020-07" db="EMBL/GenBank/DDBJ databases">
        <title>A bifunctional nitrone conjugated secondary metabolite targeting the ribosome.</title>
        <authorList>
            <person name="Limbrick E.M."/>
            <person name="Graf M."/>
            <person name="Derewacz D.K."/>
            <person name="Nguyen F."/>
            <person name="Spraggins J.M."/>
            <person name="Wieland M."/>
            <person name="Ynigez-Gutierrez A.E."/>
            <person name="Reisman B.J."/>
            <person name="Zinshteyn B."/>
            <person name="McCulloch K."/>
            <person name="Iverson T.M."/>
            <person name="Green R."/>
            <person name="Wilson D.N."/>
            <person name="Bachmann B.O."/>
        </authorList>
    </citation>
    <scope>NUCLEOTIDE SEQUENCE [LARGE SCALE GENOMIC DNA]</scope>
    <source>
        <strain evidence="2">aurantiaca</strain>
    </source>
</reference>
<protein>
    <submittedName>
        <fullName evidence="1">Uncharacterized protein</fullName>
    </submittedName>
</protein>